<dbReference type="InterPro" id="IPR036812">
    <property type="entry name" value="NAD(P)_OxRdtase_dom_sf"/>
</dbReference>
<evidence type="ECO:0000259" key="1">
    <source>
        <dbReference type="Pfam" id="PF00248"/>
    </source>
</evidence>
<dbReference type="EMBL" id="CP041040">
    <property type="protein sequence ID" value="QDE36075.1"/>
    <property type="molecule type" value="Genomic_DNA"/>
</dbReference>
<reference evidence="2 3" key="1">
    <citation type="submission" date="2019-06" db="EMBL/GenBank/DDBJ databases">
        <title>Complete genome of Microbacterium foliorum M2.</title>
        <authorList>
            <person name="Cao G."/>
        </authorList>
    </citation>
    <scope>NUCLEOTIDE SEQUENCE [LARGE SCALE GENOMIC DNA]</scope>
    <source>
        <strain evidence="2 3">M2</strain>
    </source>
</reference>
<dbReference type="GO" id="GO:0005829">
    <property type="term" value="C:cytosol"/>
    <property type="evidence" value="ECO:0007669"/>
    <property type="project" value="TreeGrafter"/>
</dbReference>
<dbReference type="RefSeq" id="WP_140038207.1">
    <property type="nucleotide sequence ID" value="NZ_CP041040.1"/>
</dbReference>
<dbReference type="Gene3D" id="3.20.20.100">
    <property type="entry name" value="NADP-dependent oxidoreductase domain"/>
    <property type="match status" value="1"/>
</dbReference>
<sequence>MSAHPQTALASRILGRTGLSVSPICIGTAAWGVSSPVHGLTVQEEDAVQLTLAAFDSPVTFIDTSNNYGDGESERRIGLAVRRAGGVPDGFVIQTKLDRDPETDSFDPDRMRRSLDESLDRLGIDRVPILHLHDPEHIGFEAAMAPGGPIDVLQALRDEGYADFIGISGGPARMLTQFVETGVFDVLITHNRATLVDRTADALLDAATAARIGVVNAAIYGGGILASWPRTSDRYHYAPAAPEMLAAIDAMGAACERHGVPLITAALQSSLRDPRIHSTVCGLVTPAQLDQTVRMAETVVPDALWEELEALRPSKETWIDD</sequence>
<dbReference type="Pfam" id="PF00248">
    <property type="entry name" value="Aldo_ket_red"/>
    <property type="match status" value="1"/>
</dbReference>
<dbReference type="SUPFAM" id="SSF51430">
    <property type="entry name" value="NAD(P)-linked oxidoreductase"/>
    <property type="match status" value="1"/>
</dbReference>
<dbReference type="CDD" id="cd19090">
    <property type="entry name" value="AKR_AKR15A-like"/>
    <property type="match status" value="1"/>
</dbReference>
<dbReference type="PANTHER" id="PTHR42686">
    <property type="entry name" value="GH17980P-RELATED"/>
    <property type="match status" value="1"/>
</dbReference>
<dbReference type="AlphaFoldDB" id="A0A4Y5YUG6"/>
<protein>
    <submittedName>
        <fullName evidence="2">Aldo/keto reductase</fullName>
    </submittedName>
</protein>
<organism evidence="2 3">
    <name type="scientific">Microbacterium foliorum</name>
    <dbReference type="NCBI Taxonomy" id="104336"/>
    <lineage>
        <taxon>Bacteria</taxon>
        <taxon>Bacillati</taxon>
        <taxon>Actinomycetota</taxon>
        <taxon>Actinomycetes</taxon>
        <taxon>Micrococcales</taxon>
        <taxon>Microbacteriaceae</taxon>
        <taxon>Microbacterium</taxon>
    </lineage>
</organism>
<dbReference type="PANTHER" id="PTHR42686:SF1">
    <property type="entry name" value="GH17980P-RELATED"/>
    <property type="match status" value="1"/>
</dbReference>
<proteinExistence type="predicted"/>
<name>A0A4Y5YUG6_9MICO</name>
<accession>A0A4Y5YUG6</accession>
<dbReference type="InterPro" id="IPR023210">
    <property type="entry name" value="NADP_OxRdtase_dom"/>
</dbReference>
<evidence type="ECO:0000313" key="3">
    <source>
        <dbReference type="Proteomes" id="UP000316125"/>
    </source>
</evidence>
<dbReference type="GO" id="GO:0016491">
    <property type="term" value="F:oxidoreductase activity"/>
    <property type="evidence" value="ECO:0007669"/>
    <property type="project" value="InterPro"/>
</dbReference>
<gene>
    <name evidence="2" type="ORF">FIV50_15560</name>
</gene>
<dbReference type="OrthoDB" id="9768851at2"/>
<evidence type="ECO:0000313" key="2">
    <source>
        <dbReference type="EMBL" id="QDE36075.1"/>
    </source>
</evidence>
<dbReference type="Proteomes" id="UP000316125">
    <property type="component" value="Chromosome"/>
</dbReference>
<feature type="domain" description="NADP-dependent oxidoreductase" evidence="1">
    <location>
        <begin position="23"/>
        <end position="311"/>
    </location>
</feature>
<dbReference type="InterPro" id="IPR020471">
    <property type="entry name" value="AKR"/>
</dbReference>